<evidence type="ECO:0008006" key="4">
    <source>
        <dbReference type="Google" id="ProtNLM"/>
    </source>
</evidence>
<evidence type="ECO:0000256" key="1">
    <source>
        <dbReference type="SAM" id="Phobius"/>
    </source>
</evidence>
<reference evidence="2 3" key="1">
    <citation type="submission" date="2018-06" db="EMBL/GenBank/DDBJ databases">
        <title>Carbapenemase-producing Enterobacteriaceae present in wastewater treatment plant effluent and nearby surface waters in the US.</title>
        <authorList>
            <person name="Mathys D.A."/>
            <person name="Mollenkopf D.F."/>
            <person name="Feicht S.M."/>
            <person name="Adams R.J."/>
            <person name="Albers A.L."/>
            <person name="Stuever D.M."/>
            <person name="Daniels J.B."/>
            <person name="Wittum T.E."/>
        </authorList>
    </citation>
    <scope>NUCLEOTIDE SEQUENCE [LARGE SCALE GENOMIC DNA]</scope>
    <source>
        <strain evidence="2 3">GEO_47_Down_B</strain>
    </source>
</reference>
<evidence type="ECO:0000313" key="2">
    <source>
        <dbReference type="EMBL" id="RWT25263.1"/>
    </source>
</evidence>
<proteinExistence type="predicted"/>
<sequence>MHLILWFRYYHHFIVSFRVAIEVMSKSEIALLVIVIIILLGALWFIFSGEIWNLVCYLESQLYPSIVAPE</sequence>
<accession>A0A443VST5</accession>
<feature type="transmembrane region" description="Helical" evidence="1">
    <location>
        <begin position="29"/>
        <end position="47"/>
    </location>
</feature>
<keyword evidence="1" id="KW-1133">Transmembrane helix</keyword>
<dbReference type="Proteomes" id="UP000288843">
    <property type="component" value="Unassembled WGS sequence"/>
</dbReference>
<organism evidence="2 3">
    <name type="scientific">Raoultella planticola</name>
    <name type="common">Klebsiella planticola</name>
    <dbReference type="NCBI Taxonomy" id="575"/>
    <lineage>
        <taxon>Bacteria</taxon>
        <taxon>Pseudomonadati</taxon>
        <taxon>Pseudomonadota</taxon>
        <taxon>Gammaproteobacteria</taxon>
        <taxon>Enterobacterales</taxon>
        <taxon>Enterobacteriaceae</taxon>
        <taxon>Klebsiella/Raoultella group</taxon>
        <taxon>Raoultella</taxon>
    </lineage>
</organism>
<keyword evidence="1" id="KW-0472">Membrane</keyword>
<protein>
    <recommendedName>
        <fullName evidence="4">Ecr family regulatory small membrane protein</fullName>
    </recommendedName>
</protein>
<dbReference type="NCBIfam" id="NF033861">
    <property type="entry name" value="sm_mem_Ecr"/>
    <property type="match status" value="1"/>
</dbReference>
<dbReference type="EMBL" id="QKOX01000003">
    <property type="protein sequence ID" value="RWT25263.1"/>
    <property type="molecule type" value="Genomic_DNA"/>
</dbReference>
<dbReference type="AlphaFoldDB" id="A0A443VST5"/>
<dbReference type="KEGG" id="rpln:B1209_09435"/>
<evidence type="ECO:0000313" key="3">
    <source>
        <dbReference type="Proteomes" id="UP000288843"/>
    </source>
</evidence>
<gene>
    <name evidence="2" type="ORF">DN603_03980</name>
</gene>
<comment type="caution">
    <text evidence="2">The sequence shown here is derived from an EMBL/GenBank/DDBJ whole genome shotgun (WGS) entry which is preliminary data.</text>
</comment>
<keyword evidence="1" id="KW-0812">Transmembrane</keyword>
<name>A0A443VST5_RAOPL</name>